<name>A0ABR7V657_9FLAO</name>
<gene>
    <name evidence="1" type="ORF">HPE63_00720</name>
</gene>
<dbReference type="RefSeq" id="WP_188312314.1">
    <property type="nucleotide sequence ID" value="NZ_JABTCG010000001.1"/>
</dbReference>
<sequence length="509" mass="56793">MQRIILLLSALIILMIWSSCRKDFEYTPNPGNLEFSKDTVFLDTVFSNISSSTYTLKVYNTNRDAIEIPTIRLKQGQNSFYRLNVDGVAGKEFTNIPILAQDSLYIFIETTVELSKGMENEFLYIDAIAFEGGMTTQEVQLVTLVKDAVFLYPATLADGTKETLDLEMGLNGAPVQVEGFYLKDDQLHFNKDKPYVVYGYAVVPENKTLLIDAGSRIHFHKDSGIYIENGASLQINGSQSLDQELLENEVILEGDRLEPEYSEIPAQWGTIWIAEGSMDNTITYATLKNATVALMVVGDGMLQTPTLTLRNTKLHNSSSTNLWAKGAYVIAENTVLGGAGRNALRCELGGRYEFTHCTIANYWSHGQRKGTALYLGNYTATDSGDLVSAQFNNCIIDGSALIEISLQHNESNAFNFTFDHSLIKFTDSAGQFSDDILYDFTDITKYNNVYLNQNTDFKDVIRNKFWIGEASSARDKALLENALKVPFDILGTSRTDNPDIGAYEYTSED</sequence>
<dbReference type="EMBL" id="JABTCG010000001">
    <property type="protein sequence ID" value="MBD0849175.1"/>
    <property type="molecule type" value="Genomic_DNA"/>
</dbReference>
<evidence type="ECO:0000313" key="1">
    <source>
        <dbReference type="EMBL" id="MBD0849175.1"/>
    </source>
</evidence>
<accession>A0ABR7V657</accession>
<protein>
    <recommendedName>
        <fullName evidence="3">Right handed beta helix region</fullName>
    </recommendedName>
</protein>
<proteinExistence type="predicted"/>
<dbReference type="SUPFAM" id="SSF51126">
    <property type="entry name" value="Pectin lyase-like"/>
    <property type="match status" value="1"/>
</dbReference>
<keyword evidence="2" id="KW-1185">Reference proteome</keyword>
<comment type="caution">
    <text evidence="1">The sequence shown here is derived from an EMBL/GenBank/DDBJ whole genome shotgun (WGS) entry which is preliminary data.</text>
</comment>
<reference evidence="1 2" key="1">
    <citation type="submission" date="2020-05" db="EMBL/GenBank/DDBJ databases">
        <title>The draft genome sequence of Maribacter arenosus CAU 1321.</title>
        <authorList>
            <person name="Mu L."/>
        </authorList>
    </citation>
    <scope>NUCLEOTIDE SEQUENCE [LARGE SCALE GENOMIC DNA]</scope>
    <source>
        <strain evidence="1 2">CAU 1321</strain>
    </source>
</reference>
<organism evidence="1 2">
    <name type="scientific">Maribacter arenosus</name>
    <dbReference type="NCBI Taxonomy" id="1854708"/>
    <lineage>
        <taxon>Bacteria</taxon>
        <taxon>Pseudomonadati</taxon>
        <taxon>Bacteroidota</taxon>
        <taxon>Flavobacteriia</taxon>
        <taxon>Flavobacteriales</taxon>
        <taxon>Flavobacteriaceae</taxon>
        <taxon>Maribacter</taxon>
    </lineage>
</organism>
<dbReference type="PROSITE" id="PS51257">
    <property type="entry name" value="PROKAR_LIPOPROTEIN"/>
    <property type="match status" value="1"/>
</dbReference>
<evidence type="ECO:0008006" key="3">
    <source>
        <dbReference type="Google" id="ProtNLM"/>
    </source>
</evidence>
<dbReference type="Proteomes" id="UP000598350">
    <property type="component" value="Unassembled WGS sequence"/>
</dbReference>
<evidence type="ECO:0000313" key="2">
    <source>
        <dbReference type="Proteomes" id="UP000598350"/>
    </source>
</evidence>
<dbReference type="InterPro" id="IPR011050">
    <property type="entry name" value="Pectin_lyase_fold/virulence"/>
</dbReference>